<dbReference type="AlphaFoldDB" id="A0A9P5YW00"/>
<evidence type="ECO:0000313" key="1">
    <source>
        <dbReference type="EMBL" id="KAF9475574.1"/>
    </source>
</evidence>
<name>A0A9P5YW00_9AGAR</name>
<evidence type="ECO:0000313" key="2">
    <source>
        <dbReference type="Proteomes" id="UP000807469"/>
    </source>
</evidence>
<keyword evidence="2" id="KW-1185">Reference proteome</keyword>
<dbReference type="OrthoDB" id="3266199at2759"/>
<organism evidence="1 2">
    <name type="scientific">Pholiota conissans</name>
    <dbReference type="NCBI Taxonomy" id="109636"/>
    <lineage>
        <taxon>Eukaryota</taxon>
        <taxon>Fungi</taxon>
        <taxon>Dikarya</taxon>
        <taxon>Basidiomycota</taxon>
        <taxon>Agaricomycotina</taxon>
        <taxon>Agaricomycetes</taxon>
        <taxon>Agaricomycetidae</taxon>
        <taxon>Agaricales</taxon>
        <taxon>Agaricineae</taxon>
        <taxon>Strophariaceae</taxon>
        <taxon>Pholiota</taxon>
    </lineage>
</organism>
<dbReference type="EMBL" id="MU155327">
    <property type="protein sequence ID" value="KAF9475574.1"/>
    <property type="molecule type" value="Genomic_DNA"/>
</dbReference>
<evidence type="ECO:0008006" key="3">
    <source>
        <dbReference type="Google" id="ProtNLM"/>
    </source>
</evidence>
<protein>
    <recommendedName>
        <fullName evidence="3">BTB domain-containing protein</fullName>
    </recommendedName>
</protein>
<comment type="caution">
    <text evidence="1">The sequence shown here is derived from an EMBL/GenBank/DDBJ whole genome shotgun (WGS) entry which is preliminary data.</text>
</comment>
<gene>
    <name evidence="1" type="ORF">BDN70DRAFT_813919</name>
</gene>
<sequence length="290" mass="32863">MQPSLLRTPEKEPRACHPQFGLQEADIILISSNDTAYRVPHFTLRNTSGFFRNHLSGYSAGVDTHPPIEIAESDKVLSKVLCMICGLHTDNWESIDEVDDALALAQKWDAPGPLSTIRGAITAPMFLADPLRLYAIAAKLGWDEETRIAAAQTLSLNLYDEEHRSNLERIPSRSLMALFRLHRKRRDEFKRLVDGDSLNLFEAGNGPKSFCIGCAGEEVDNHTWRELKARMFMEMDRRPLGDTLCGLEMEEWPESIACWEAKCGKCGRLNYNKLITLRDIRQCISKLPVF</sequence>
<reference evidence="1" key="1">
    <citation type="submission" date="2020-11" db="EMBL/GenBank/DDBJ databases">
        <authorList>
            <consortium name="DOE Joint Genome Institute"/>
            <person name="Ahrendt S."/>
            <person name="Riley R."/>
            <person name="Andreopoulos W."/>
            <person name="Labutti K."/>
            <person name="Pangilinan J."/>
            <person name="Ruiz-Duenas F.J."/>
            <person name="Barrasa J.M."/>
            <person name="Sanchez-Garcia M."/>
            <person name="Camarero S."/>
            <person name="Miyauchi S."/>
            <person name="Serrano A."/>
            <person name="Linde D."/>
            <person name="Babiker R."/>
            <person name="Drula E."/>
            <person name="Ayuso-Fernandez I."/>
            <person name="Pacheco R."/>
            <person name="Padilla G."/>
            <person name="Ferreira P."/>
            <person name="Barriuso J."/>
            <person name="Kellner H."/>
            <person name="Castanera R."/>
            <person name="Alfaro M."/>
            <person name="Ramirez L."/>
            <person name="Pisabarro A.G."/>
            <person name="Kuo A."/>
            <person name="Tritt A."/>
            <person name="Lipzen A."/>
            <person name="He G."/>
            <person name="Yan M."/>
            <person name="Ng V."/>
            <person name="Cullen D."/>
            <person name="Martin F."/>
            <person name="Rosso M.-N."/>
            <person name="Henrissat B."/>
            <person name="Hibbett D."/>
            <person name="Martinez A.T."/>
            <person name="Grigoriev I.V."/>
        </authorList>
    </citation>
    <scope>NUCLEOTIDE SEQUENCE</scope>
    <source>
        <strain evidence="1">CIRM-BRFM 674</strain>
    </source>
</reference>
<dbReference type="Proteomes" id="UP000807469">
    <property type="component" value="Unassembled WGS sequence"/>
</dbReference>
<proteinExistence type="predicted"/>
<accession>A0A9P5YW00</accession>